<dbReference type="Proteomes" id="UP000054783">
    <property type="component" value="Unassembled WGS sequence"/>
</dbReference>
<name>A0A0V0YUD0_9BILA</name>
<dbReference type="EMBL" id="JYDQ01002533">
    <property type="protein sequence ID" value="KRY03739.1"/>
    <property type="molecule type" value="Genomic_DNA"/>
</dbReference>
<evidence type="ECO:0000313" key="2">
    <source>
        <dbReference type="Proteomes" id="UP000054783"/>
    </source>
</evidence>
<gene>
    <name evidence="1" type="ORF">T12_16362</name>
</gene>
<reference evidence="1 2" key="1">
    <citation type="submission" date="2015-01" db="EMBL/GenBank/DDBJ databases">
        <title>Evolution of Trichinella species and genotypes.</title>
        <authorList>
            <person name="Korhonen P.K."/>
            <person name="Edoardo P."/>
            <person name="Giuseppe L.R."/>
            <person name="Gasser R.B."/>
        </authorList>
    </citation>
    <scope>NUCLEOTIDE SEQUENCE [LARGE SCALE GENOMIC DNA]</scope>
    <source>
        <strain evidence="1">ISS2496</strain>
    </source>
</reference>
<accession>A0A0V0YUD0</accession>
<protein>
    <submittedName>
        <fullName evidence="1">Uncharacterized protein</fullName>
    </submittedName>
</protein>
<proteinExistence type="predicted"/>
<comment type="caution">
    <text evidence="1">The sequence shown here is derived from an EMBL/GenBank/DDBJ whole genome shotgun (WGS) entry which is preliminary data.</text>
</comment>
<keyword evidence="2" id="KW-1185">Reference proteome</keyword>
<evidence type="ECO:0000313" key="1">
    <source>
        <dbReference type="EMBL" id="KRY03739.1"/>
    </source>
</evidence>
<sequence length="33" mass="3639">MDSCLGKDIMQIIKNEMASFEADSNVERSFSAA</sequence>
<organism evidence="1 2">
    <name type="scientific">Trichinella patagoniensis</name>
    <dbReference type="NCBI Taxonomy" id="990121"/>
    <lineage>
        <taxon>Eukaryota</taxon>
        <taxon>Metazoa</taxon>
        <taxon>Ecdysozoa</taxon>
        <taxon>Nematoda</taxon>
        <taxon>Enoplea</taxon>
        <taxon>Dorylaimia</taxon>
        <taxon>Trichinellida</taxon>
        <taxon>Trichinellidae</taxon>
        <taxon>Trichinella</taxon>
    </lineage>
</organism>
<dbReference type="AlphaFoldDB" id="A0A0V0YUD0"/>